<gene>
    <name evidence="1" type="ORF">AVEN_46321_1</name>
</gene>
<name>A0A4Y2QRB4_ARAVE</name>
<proteinExistence type="predicted"/>
<keyword evidence="2" id="KW-1185">Reference proteome</keyword>
<accession>A0A4Y2QRB4</accession>
<organism evidence="1 2">
    <name type="scientific">Araneus ventricosus</name>
    <name type="common">Orbweaver spider</name>
    <name type="synonym">Epeira ventricosa</name>
    <dbReference type="NCBI Taxonomy" id="182803"/>
    <lineage>
        <taxon>Eukaryota</taxon>
        <taxon>Metazoa</taxon>
        <taxon>Ecdysozoa</taxon>
        <taxon>Arthropoda</taxon>
        <taxon>Chelicerata</taxon>
        <taxon>Arachnida</taxon>
        <taxon>Araneae</taxon>
        <taxon>Araneomorphae</taxon>
        <taxon>Entelegynae</taxon>
        <taxon>Araneoidea</taxon>
        <taxon>Araneidae</taxon>
        <taxon>Araneus</taxon>
    </lineage>
</organism>
<evidence type="ECO:0000313" key="1">
    <source>
        <dbReference type="EMBL" id="GBN65796.1"/>
    </source>
</evidence>
<dbReference type="AlphaFoldDB" id="A0A4Y2QRB4"/>
<reference evidence="1 2" key="1">
    <citation type="journal article" date="2019" name="Sci. Rep.">
        <title>Orb-weaving spider Araneus ventricosus genome elucidates the spidroin gene catalogue.</title>
        <authorList>
            <person name="Kono N."/>
            <person name="Nakamura H."/>
            <person name="Ohtoshi R."/>
            <person name="Moran D.A.P."/>
            <person name="Shinohara A."/>
            <person name="Yoshida Y."/>
            <person name="Fujiwara M."/>
            <person name="Mori M."/>
            <person name="Tomita M."/>
            <person name="Arakawa K."/>
        </authorList>
    </citation>
    <scope>NUCLEOTIDE SEQUENCE [LARGE SCALE GENOMIC DNA]</scope>
</reference>
<comment type="caution">
    <text evidence="1">The sequence shown here is derived from an EMBL/GenBank/DDBJ whole genome shotgun (WGS) entry which is preliminary data.</text>
</comment>
<protein>
    <submittedName>
        <fullName evidence="1">Uncharacterized protein</fullName>
    </submittedName>
</protein>
<dbReference type="EMBL" id="BGPR01222651">
    <property type="protein sequence ID" value="GBN65796.1"/>
    <property type="molecule type" value="Genomic_DNA"/>
</dbReference>
<evidence type="ECO:0000313" key="2">
    <source>
        <dbReference type="Proteomes" id="UP000499080"/>
    </source>
</evidence>
<feature type="non-terminal residue" evidence="1">
    <location>
        <position position="65"/>
    </location>
</feature>
<sequence length="65" mass="7412">MWATDRKIVLRPLPVPNVIISLSAQQNRFLGPPGSRGTRRALLKRTIHRSSKLEFLEHGKEKPIV</sequence>
<dbReference type="Proteomes" id="UP000499080">
    <property type="component" value="Unassembled WGS sequence"/>
</dbReference>